<evidence type="ECO:0000313" key="2">
    <source>
        <dbReference type="EMBL" id="GIJ61291.1"/>
    </source>
</evidence>
<dbReference type="RefSeq" id="WP_204006114.1">
    <property type="nucleotide sequence ID" value="NZ_BOPG01000064.1"/>
</dbReference>
<sequence length="177" mass="19105">MTVTLLGGSGLGPWAWQRVVPLLHSRGIRTRTPRLRPTASSLTDWIDDATDPGGTDVTLVAHSFAGYVAAGLLARDPARISTVVFLDAVLPQPGRSWFDVMGPDVEAYLTYAEPAIAEPLDPTRTRLVYIRCLRTTPPAAAVDGTGWTVHPLDAGHWPMVTRPEETARLIGECAGRP</sequence>
<gene>
    <name evidence="2" type="ORF">Vau01_088070</name>
</gene>
<keyword evidence="3" id="KW-1185">Reference proteome</keyword>
<dbReference type="GO" id="GO:0003824">
    <property type="term" value="F:catalytic activity"/>
    <property type="evidence" value="ECO:0007669"/>
    <property type="project" value="UniProtKB-ARBA"/>
</dbReference>
<dbReference type="InterPro" id="IPR052897">
    <property type="entry name" value="Sec-Metab_Biosynth_Hydrolase"/>
</dbReference>
<dbReference type="Gene3D" id="3.40.50.1820">
    <property type="entry name" value="alpha/beta hydrolase"/>
    <property type="match status" value="1"/>
</dbReference>
<dbReference type="InterPro" id="IPR029058">
    <property type="entry name" value="AB_hydrolase_fold"/>
</dbReference>
<dbReference type="PANTHER" id="PTHR37017">
    <property type="entry name" value="AB HYDROLASE-1 DOMAIN-CONTAINING PROTEIN-RELATED"/>
    <property type="match status" value="1"/>
</dbReference>
<comment type="caution">
    <text evidence="2">The sequence shown here is derived from an EMBL/GenBank/DDBJ whole genome shotgun (WGS) entry which is preliminary data.</text>
</comment>
<evidence type="ECO:0000313" key="3">
    <source>
        <dbReference type="Proteomes" id="UP000612585"/>
    </source>
</evidence>
<reference evidence="2" key="1">
    <citation type="submission" date="2021-01" db="EMBL/GenBank/DDBJ databases">
        <title>Whole genome shotgun sequence of Virgisporangium aurantiacum NBRC 16421.</title>
        <authorList>
            <person name="Komaki H."/>
            <person name="Tamura T."/>
        </authorList>
    </citation>
    <scope>NUCLEOTIDE SEQUENCE</scope>
    <source>
        <strain evidence="2">NBRC 16421</strain>
    </source>
</reference>
<organism evidence="2 3">
    <name type="scientific">Virgisporangium aurantiacum</name>
    <dbReference type="NCBI Taxonomy" id="175570"/>
    <lineage>
        <taxon>Bacteria</taxon>
        <taxon>Bacillati</taxon>
        <taxon>Actinomycetota</taxon>
        <taxon>Actinomycetes</taxon>
        <taxon>Micromonosporales</taxon>
        <taxon>Micromonosporaceae</taxon>
        <taxon>Virgisporangium</taxon>
    </lineage>
</organism>
<dbReference type="SUPFAM" id="SSF53474">
    <property type="entry name" value="alpha/beta-Hydrolases"/>
    <property type="match status" value="1"/>
</dbReference>
<dbReference type="AlphaFoldDB" id="A0A8J3ZC78"/>
<dbReference type="EMBL" id="BOPG01000064">
    <property type="protein sequence ID" value="GIJ61291.1"/>
    <property type="molecule type" value="Genomic_DNA"/>
</dbReference>
<accession>A0A8J3ZC78</accession>
<evidence type="ECO:0000259" key="1">
    <source>
        <dbReference type="Pfam" id="PF12697"/>
    </source>
</evidence>
<name>A0A8J3ZC78_9ACTN</name>
<dbReference type="PANTHER" id="PTHR37017:SF13">
    <property type="entry name" value="AB HYDROLASE-1 DOMAIN-CONTAINING PROTEIN"/>
    <property type="match status" value="1"/>
</dbReference>
<dbReference type="Proteomes" id="UP000612585">
    <property type="component" value="Unassembled WGS sequence"/>
</dbReference>
<dbReference type="Pfam" id="PF12697">
    <property type="entry name" value="Abhydrolase_6"/>
    <property type="match status" value="1"/>
</dbReference>
<dbReference type="InterPro" id="IPR000073">
    <property type="entry name" value="AB_hydrolase_1"/>
</dbReference>
<feature type="domain" description="AB hydrolase-1" evidence="1">
    <location>
        <begin position="6"/>
        <end position="102"/>
    </location>
</feature>
<proteinExistence type="predicted"/>
<protein>
    <recommendedName>
        <fullName evidence="1">AB hydrolase-1 domain-containing protein</fullName>
    </recommendedName>
</protein>